<protein>
    <submittedName>
        <fullName evidence="1">Uncharacterized protein</fullName>
    </submittedName>
</protein>
<dbReference type="KEGG" id="bvi:Bcep1808_7348"/>
<keyword evidence="1" id="KW-0614">Plasmid</keyword>
<dbReference type="Proteomes" id="UP000002287">
    <property type="component" value="Plasmid pBVIE03"/>
</dbReference>
<evidence type="ECO:0000313" key="2">
    <source>
        <dbReference type="Proteomes" id="UP000002287"/>
    </source>
</evidence>
<dbReference type="HOGENOM" id="CLU_1902795_0_0_4"/>
<organism evidence="1 2">
    <name type="scientific">Burkholderia vietnamiensis (strain G4 / LMG 22486)</name>
    <name type="common">Burkholderia cepacia (strain R1808)</name>
    <dbReference type="NCBI Taxonomy" id="269482"/>
    <lineage>
        <taxon>Bacteria</taxon>
        <taxon>Pseudomonadati</taxon>
        <taxon>Pseudomonadota</taxon>
        <taxon>Betaproteobacteria</taxon>
        <taxon>Burkholderiales</taxon>
        <taxon>Burkholderiaceae</taxon>
        <taxon>Burkholderia</taxon>
        <taxon>Burkholderia cepacia complex</taxon>
    </lineage>
</organism>
<name>A4JVC2_BURVG</name>
<sequence>MTIERLPPGEIVEMRDPVMGGLKLGLVDDTGLGYFDIHGENELPKVIHSELQPRSLGPVESWLRDLEPEFAEALSRAWVEMTNKRLDVLTLARALRAGIEQHITVVELLEEAGKQATDRILAGREAVRLALPR</sequence>
<evidence type="ECO:0000313" key="1">
    <source>
        <dbReference type="EMBL" id="ABO60225.1"/>
    </source>
</evidence>
<proteinExistence type="predicted"/>
<reference evidence="1 2" key="1">
    <citation type="submission" date="2007-03" db="EMBL/GenBank/DDBJ databases">
        <title>Complete sequence of plasmid pBVIE03 of Burkholderia vietnamiensis G4.</title>
        <authorList>
            <consortium name="US DOE Joint Genome Institute"/>
            <person name="Copeland A."/>
            <person name="Lucas S."/>
            <person name="Lapidus A."/>
            <person name="Barry K."/>
            <person name="Detter J.C."/>
            <person name="Glavina del Rio T."/>
            <person name="Hammon N."/>
            <person name="Israni S."/>
            <person name="Dalin E."/>
            <person name="Tice H."/>
            <person name="Pitluck S."/>
            <person name="Chain P."/>
            <person name="Malfatti S."/>
            <person name="Shin M."/>
            <person name="Vergez L."/>
            <person name="Schmutz J."/>
            <person name="Larimer F."/>
            <person name="Land M."/>
            <person name="Hauser L."/>
            <person name="Kyrpides N."/>
            <person name="Tiedje J."/>
            <person name="Richardson P."/>
        </authorList>
    </citation>
    <scope>NUCLEOTIDE SEQUENCE [LARGE SCALE GENOMIC DNA]</scope>
    <source>
        <strain evidence="2">G4 / LMG 22486</strain>
        <plasmid evidence="1 2">pBVIE03</plasmid>
    </source>
</reference>
<dbReference type="EMBL" id="CP000619">
    <property type="protein sequence ID" value="ABO60225.1"/>
    <property type="molecule type" value="Genomic_DNA"/>
</dbReference>
<dbReference type="AlphaFoldDB" id="A4JVC2"/>
<accession>A4JVC2</accession>
<gene>
    <name evidence="1" type="ordered locus">Bcep1808_7348</name>
</gene>
<geneLocation type="plasmid" evidence="1 2">
    <name>pBVIE03</name>
</geneLocation>